<keyword evidence="2" id="KW-1185">Reference proteome</keyword>
<evidence type="ECO:0000313" key="2">
    <source>
        <dbReference type="Proteomes" id="UP000035720"/>
    </source>
</evidence>
<gene>
    <name evidence="1" type="ORF">BN13_1650002</name>
</gene>
<dbReference type="OrthoDB" id="4867998at2"/>
<accession>A0A077M503</accession>
<evidence type="ECO:0000313" key="1">
    <source>
        <dbReference type="EMBL" id="CCI52371.1"/>
    </source>
</evidence>
<reference evidence="1 2" key="1">
    <citation type="journal article" date="2013" name="ISME J.">
        <title>A metabolic model for members of the genus Tetrasphaera involved in enhanced biological phosphorus removal.</title>
        <authorList>
            <person name="Kristiansen R."/>
            <person name="Nguyen H.T.T."/>
            <person name="Saunders A.M."/>
            <person name="Nielsen J.L."/>
            <person name="Wimmer R."/>
            <person name="Le V.Q."/>
            <person name="McIlroy S.J."/>
            <person name="Petrovski S."/>
            <person name="Seviour R.J."/>
            <person name="Calteau A."/>
            <person name="Nielsen K.L."/>
            <person name="Nielsen P.H."/>
        </authorList>
    </citation>
    <scope>NUCLEOTIDE SEQUENCE [LARGE SCALE GENOMIC DNA]</scope>
    <source>
        <strain evidence="1 2">Ben 74</strain>
    </source>
</reference>
<organism evidence="1 2">
    <name type="scientific">Nostocoides jenkinsii Ben 74</name>
    <dbReference type="NCBI Taxonomy" id="1193518"/>
    <lineage>
        <taxon>Bacteria</taxon>
        <taxon>Bacillati</taxon>
        <taxon>Actinomycetota</taxon>
        <taxon>Actinomycetes</taxon>
        <taxon>Micrococcales</taxon>
        <taxon>Intrasporangiaceae</taxon>
        <taxon>Nostocoides</taxon>
    </lineage>
</organism>
<proteinExistence type="predicted"/>
<protein>
    <submittedName>
        <fullName evidence="1">Uncharacterized protein</fullName>
    </submittedName>
</protein>
<dbReference type="AlphaFoldDB" id="A0A077M503"/>
<name>A0A077M503_9MICO</name>
<comment type="caution">
    <text evidence="1">The sequence shown here is derived from an EMBL/GenBank/DDBJ whole genome shotgun (WGS) entry which is preliminary data.</text>
</comment>
<dbReference type="Proteomes" id="UP000035720">
    <property type="component" value="Unassembled WGS sequence"/>
</dbReference>
<dbReference type="RefSeq" id="WP_048548453.1">
    <property type="nucleotide sequence ID" value="NZ_HF571038.1"/>
</dbReference>
<dbReference type="EMBL" id="CAJC01000074">
    <property type="protein sequence ID" value="CCI52371.1"/>
    <property type="molecule type" value="Genomic_DNA"/>
</dbReference>
<sequence>MTSGDDMGERDDIPELAAAIDELRSLLRAFDDVRPSDMDERFYLHAYNELDLAGRTVIDAFDRERDTDEGLWRK</sequence>